<reference evidence="8 9" key="1">
    <citation type="submission" date="2013-08" db="EMBL/GenBank/DDBJ databases">
        <title>The genome sequence of Knoellia subterranea.</title>
        <authorList>
            <person name="Zhu W."/>
            <person name="Wang G."/>
        </authorList>
    </citation>
    <scope>NUCLEOTIDE SEQUENCE [LARGE SCALE GENOMIC DNA]</scope>
    <source>
        <strain evidence="8 9">KCTC 19937</strain>
    </source>
</reference>
<comment type="similarity">
    <text evidence="1">Belongs to the sigma-70 factor family. ECF subfamily.</text>
</comment>
<dbReference type="InterPro" id="IPR036388">
    <property type="entry name" value="WH-like_DNA-bd_sf"/>
</dbReference>
<keyword evidence="2" id="KW-0805">Transcription regulation</keyword>
<keyword evidence="9" id="KW-1185">Reference proteome</keyword>
<keyword evidence="3" id="KW-0731">Sigma factor</keyword>
<dbReference type="Pfam" id="PF08281">
    <property type="entry name" value="Sigma70_r4_2"/>
    <property type="match status" value="1"/>
</dbReference>
<dbReference type="GO" id="GO:0003677">
    <property type="term" value="F:DNA binding"/>
    <property type="evidence" value="ECO:0007669"/>
    <property type="project" value="UniProtKB-KW"/>
</dbReference>
<dbReference type="InterPro" id="IPR039425">
    <property type="entry name" value="RNA_pol_sigma-70-like"/>
</dbReference>
<proteinExistence type="inferred from homology"/>
<dbReference type="Gene3D" id="1.10.10.10">
    <property type="entry name" value="Winged helix-like DNA-binding domain superfamily/Winged helix DNA-binding domain"/>
    <property type="match status" value="1"/>
</dbReference>
<name>A0A0A0JKX2_9MICO</name>
<protein>
    <submittedName>
        <fullName evidence="8">RNA polymerase sigma24 factor</fullName>
    </submittedName>
</protein>
<keyword evidence="4" id="KW-0238">DNA-binding</keyword>
<dbReference type="STRING" id="1385521.N803_13440"/>
<dbReference type="PANTHER" id="PTHR43133">
    <property type="entry name" value="RNA POLYMERASE ECF-TYPE SIGMA FACTO"/>
    <property type="match status" value="1"/>
</dbReference>
<evidence type="ECO:0000259" key="6">
    <source>
        <dbReference type="Pfam" id="PF04542"/>
    </source>
</evidence>
<evidence type="ECO:0000256" key="3">
    <source>
        <dbReference type="ARBA" id="ARBA00023082"/>
    </source>
</evidence>
<dbReference type="Gene3D" id="1.10.1740.10">
    <property type="match status" value="1"/>
</dbReference>
<dbReference type="EMBL" id="AVPK01000005">
    <property type="protein sequence ID" value="KGN37404.1"/>
    <property type="molecule type" value="Genomic_DNA"/>
</dbReference>
<dbReference type="GO" id="GO:0006352">
    <property type="term" value="P:DNA-templated transcription initiation"/>
    <property type="evidence" value="ECO:0007669"/>
    <property type="project" value="InterPro"/>
</dbReference>
<accession>A0A0A0JKX2</accession>
<feature type="domain" description="RNA polymerase sigma-70 region 2" evidence="6">
    <location>
        <begin position="17"/>
        <end position="78"/>
    </location>
</feature>
<dbReference type="InterPro" id="IPR013249">
    <property type="entry name" value="RNA_pol_sigma70_r4_t2"/>
</dbReference>
<dbReference type="SUPFAM" id="SSF88659">
    <property type="entry name" value="Sigma3 and sigma4 domains of RNA polymerase sigma factors"/>
    <property type="match status" value="1"/>
</dbReference>
<dbReference type="NCBIfam" id="TIGR02937">
    <property type="entry name" value="sigma70-ECF"/>
    <property type="match status" value="1"/>
</dbReference>
<dbReference type="InterPro" id="IPR013324">
    <property type="entry name" value="RNA_pol_sigma_r3/r4-like"/>
</dbReference>
<dbReference type="eggNOG" id="COG1595">
    <property type="taxonomic scope" value="Bacteria"/>
</dbReference>
<evidence type="ECO:0000256" key="2">
    <source>
        <dbReference type="ARBA" id="ARBA00023015"/>
    </source>
</evidence>
<keyword evidence="5" id="KW-0804">Transcription</keyword>
<evidence type="ECO:0000313" key="8">
    <source>
        <dbReference type="EMBL" id="KGN37404.1"/>
    </source>
</evidence>
<evidence type="ECO:0000256" key="5">
    <source>
        <dbReference type="ARBA" id="ARBA00023163"/>
    </source>
</evidence>
<dbReference type="SUPFAM" id="SSF88946">
    <property type="entry name" value="Sigma2 domain of RNA polymerase sigma factors"/>
    <property type="match status" value="1"/>
</dbReference>
<dbReference type="RefSeq" id="WP_052112128.1">
    <property type="nucleotide sequence ID" value="NZ_AVPK01000005.1"/>
</dbReference>
<dbReference type="AlphaFoldDB" id="A0A0A0JKX2"/>
<dbReference type="InterPro" id="IPR014284">
    <property type="entry name" value="RNA_pol_sigma-70_dom"/>
</dbReference>
<dbReference type="Pfam" id="PF04542">
    <property type="entry name" value="Sigma70_r2"/>
    <property type="match status" value="1"/>
</dbReference>
<dbReference type="CDD" id="cd06171">
    <property type="entry name" value="Sigma70_r4"/>
    <property type="match status" value="1"/>
</dbReference>
<sequence>MTNTAGADLDGWLDAAMPRIYGLAYALAQDRHQAEDLSQEALATVVSKWRTVSRADNPTAYARQIVVNTFLSQKRKRWTREVVSDAVVTELVPATDDLAGGVVERGALVEALRSLPPRQCTAVTLRYFEDLPDADVAALMGCSVSTVRSSIHHALAALRARSASFELTGVTS</sequence>
<comment type="caution">
    <text evidence="8">The sequence shown here is derived from an EMBL/GenBank/DDBJ whole genome shotgun (WGS) entry which is preliminary data.</text>
</comment>
<gene>
    <name evidence="8" type="ORF">N803_13440</name>
</gene>
<dbReference type="InterPro" id="IPR007627">
    <property type="entry name" value="RNA_pol_sigma70_r2"/>
</dbReference>
<dbReference type="NCBIfam" id="TIGR02983">
    <property type="entry name" value="SigE-fam_strep"/>
    <property type="match status" value="1"/>
</dbReference>
<dbReference type="GO" id="GO:0016987">
    <property type="term" value="F:sigma factor activity"/>
    <property type="evidence" value="ECO:0007669"/>
    <property type="project" value="UniProtKB-KW"/>
</dbReference>
<feature type="domain" description="RNA polymerase sigma factor 70 region 4 type 2" evidence="7">
    <location>
        <begin position="106"/>
        <end position="158"/>
    </location>
</feature>
<organism evidence="8 9">
    <name type="scientific">Knoellia subterranea KCTC 19937</name>
    <dbReference type="NCBI Taxonomy" id="1385521"/>
    <lineage>
        <taxon>Bacteria</taxon>
        <taxon>Bacillati</taxon>
        <taxon>Actinomycetota</taxon>
        <taxon>Actinomycetes</taxon>
        <taxon>Micrococcales</taxon>
        <taxon>Intrasporangiaceae</taxon>
        <taxon>Knoellia</taxon>
    </lineage>
</organism>
<dbReference type="InterPro" id="IPR013325">
    <property type="entry name" value="RNA_pol_sigma_r2"/>
</dbReference>
<dbReference type="Proteomes" id="UP000030011">
    <property type="component" value="Unassembled WGS sequence"/>
</dbReference>
<dbReference type="InterPro" id="IPR014325">
    <property type="entry name" value="RNA_pol_sigma-E_actinobac"/>
</dbReference>
<evidence type="ECO:0000259" key="7">
    <source>
        <dbReference type="Pfam" id="PF08281"/>
    </source>
</evidence>
<dbReference type="PANTHER" id="PTHR43133:SF50">
    <property type="entry name" value="ECF RNA POLYMERASE SIGMA FACTOR SIGM"/>
    <property type="match status" value="1"/>
</dbReference>
<evidence type="ECO:0000256" key="1">
    <source>
        <dbReference type="ARBA" id="ARBA00010641"/>
    </source>
</evidence>
<evidence type="ECO:0000256" key="4">
    <source>
        <dbReference type="ARBA" id="ARBA00023125"/>
    </source>
</evidence>
<evidence type="ECO:0000313" key="9">
    <source>
        <dbReference type="Proteomes" id="UP000030011"/>
    </source>
</evidence>